<keyword evidence="7 9" id="KW-0234">DNA repair</keyword>
<evidence type="ECO:0000256" key="9">
    <source>
        <dbReference type="PIRNR" id="PIRNR003128"/>
    </source>
</evidence>
<keyword evidence="6" id="KW-0067">ATP-binding</keyword>
<dbReference type="eggNOG" id="COG0497">
    <property type="taxonomic scope" value="Bacteria"/>
</dbReference>
<sequence>MLISLSIRDIVLIDALDLDFHAGLGVLTGETGAGKSILLDALGLALGVRADSSLVRPEAAQGIVSTCFSLSKGHPLYAYLQESGLRIETDEILIIRRVIKADGGSRAFLNDQPISVTLLREIAGYLIEVHGQHDERGLLNPRSHRLLLDEFGHIDSMPTSQAYIYWRATEKALATAQKLKEEREQDRDWLEHAVHELLAFAPQNGEEAALAEERTTLQKGARLIEDMEAIGQWLDSTEGAIALLRQAGRRLGRIAFEHPVLGEALESIDKALNEAGEASEKLGHTAMMLDGDPLRLDGIETRLFDLRALARKHRVAPDELSSFTIELKDKLDQIEAGEQGVLALSAENDAARLAYEQSAEALSQARLSAAKRFDQAVMAELPPLKMEAARFKTKIEKLESSQWSAEGFDRVEFTISTNPGADFSPLMKIASGGELSRFMLALKVVLAGEEGTTTIIFDEIDQGVGGAVASAIGERLARLSKKAQLLVITHSPQVAARADQHWLIRKHHGRPSKTKVFATRTEVKPLDKDERLEEIARMLSGTEVTDEARAQASRLLGP</sequence>
<comment type="similarity">
    <text evidence="2 9">Belongs to the RecN family.</text>
</comment>
<reference evidence="11 12" key="1">
    <citation type="journal article" date="2011" name="J. Bacteriol.">
        <title>Genome sequence of the ethanol-producing Zymomonas mobilis subsp. pomaceae lectotype strain ATCC 29192.</title>
        <authorList>
            <person name="Kouvelis V.N."/>
            <person name="Davenport K.W."/>
            <person name="Brettin T.S."/>
            <person name="Bruce D."/>
            <person name="Detter C."/>
            <person name="Han C.S."/>
            <person name="Nolan M."/>
            <person name="Tapia R."/>
            <person name="Damoulaki A."/>
            <person name="Kyrpides N.C."/>
            <person name="Typas M.A."/>
            <person name="Pappas K.M."/>
        </authorList>
    </citation>
    <scope>NUCLEOTIDE SEQUENCE [LARGE SCALE GENOMIC DNA]</scope>
    <source>
        <strain evidence="12">ATCC 29192 / DSM 22645 / JCM 10191 / CCUG 17912 / NBRC 13757 / NCIMB 11200 / NRRL B-4491 / Barker I</strain>
    </source>
</reference>
<dbReference type="KEGG" id="zmp:Zymop_1190"/>
<dbReference type="Gene3D" id="3.40.50.300">
    <property type="entry name" value="P-loop containing nucleotide triphosphate hydrolases"/>
    <property type="match status" value="2"/>
</dbReference>
<name>F8ETY8_ZYMMT</name>
<dbReference type="HOGENOM" id="CLU_018297_3_1_5"/>
<keyword evidence="4" id="KW-0547">Nucleotide-binding</keyword>
<keyword evidence="5 9" id="KW-0227">DNA damage</keyword>
<proteinExistence type="inferred from homology"/>
<dbReference type="GO" id="GO:0043590">
    <property type="term" value="C:bacterial nucleoid"/>
    <property type="evidence" value="ECO:0007669"/>
    <property type="project" value="TreeGrafter"/>
</dbReference>
<dbReference type="GO" id="GO:0006281">
    <property type="term" value="P:DNA repair"/>
    <property type="evidence" value="ECO:0007669"/>
    <property type="project" value="UniProtKB-KW"/>
</dbReference>
<dbReference type="STRING" id="579138.Zymop_1190"/>
<evidence type="ECO:0000313" key="12">
    <source>
        <dbReference type="Proteomes" id="UP000000491"/>
    </source>
</evidence>
<dbReference type="PANTHER" id="PTHR11059">
    <property type="entry name" value="DNA REPAIR PROTEIN RECN"/>
    <property type="match status" value="1"/>
</dbReference>
<evidence type="ECO:0000259" key="10">
    <source>
        <dbReference type="Pfam" id="PF02463"/>
    </source>
</evidence>
<dbReference type="InterPro" id="IPR027417">
    <property type="entry name" value="P-loop_NTPase"/>
</dbReference>
<dbReference type="GO" id="GO:0005524">
    <property type="term" value="F:ATP binding"/>
    <property type="evidence" value="ECO:0007669"/>
    <property type="project" value="UniProtKB-KW"/>
</dbReference>
<dbReference type="AlphaFoldDB" id="F8ETY8"/>
<dbReference type="RefSeq" id="WP_013934480.1">
    <property type="nucleotide sequence ID" value="NC_015709.1"/>
</dbReference>
<organism evidence="11 12">
    <name type="scientific">Zymomonas mobilis subsp. pomaceae (strain ATCC 29192 / DSM 22645 / JCM 10191 / CCUG 17912 / NBRC 13757 / NCIMB 11200 / NRRL B-4491 / Barker I)</name>
    <dbReference type="NCBI Taxonomy" id="579138"/>
    <lineage>
        <taxon>Bacteria</taxon>
        <taxon>Pseudomonadati</taxon>
        <taxon>Pseudomonadota</taxon>
        <taxon>Alphaproteobacteria</taxon>
        <taxon>Sphingomonadales</taxon>
        <taxon>Zymomonadaceae</taxon>
        <taxon>Zymomonas</taxon>
    </lineage>
</organism>
<dbReference type="CDD" id="cd03241">
    <property type="entry name" value="ABC_RecN"/>
    <property type="match status" value="2"/>
</dbReference>
<dbReference type="GO" id="GO:0009432">
    <property type="term" value="P:SOS response"/>
    <property type="evidence" value="ECO:0007669"/>
    <property type="project" value="TreeGrafter"/>
</dbReference>
<evidence type="ECO:0000313" key="11">
    <source>
        <dbReference type="EMBL" id="AEI38085.1"/>
    </source>
</evidence>
<evidence type="ECO:0000256" key="4">
    <source>
        <dbReference type="ARBA" id="ARBA00022741"/>
    </source>
</evidence>
<dbReference type="FunFam" id="3.40.50.300:FF:000356">
    <property type="entry name" value="DNA repair protein RecN"/>
    <property type="match status" value="1"/>
</dbReference>
<evidence type="ECO:0000256" key="3">
    <source>
        <dbReference type="ARBA" id="ARBA00021315"/>
    </source>
</evidence>
<dbReference type="PANTHER" id="PTHR11059:SF0">
    <property type="entry name" value="DNA REPAIR PROTEIN RECN"/>
    <property type="match status" value="1"/>
</dbReference>
<evidence type="ECO:0000256" key="1">
    <source>
        <dbReference type="ARBA" id="ARBA00003618"/>
    </source>
</evidence>
<dbReference type="NCBIfam" id="TIGR00634">
    <property type="entry name" value="recN"/>
    <property type="match status" value="1"/>
</dbReference>
<evidence type="ECO:0000256" key="6">
    <source>
        <dbReference type="ARBA" id="ARBA00022840"/>
    </source>
</evidence>
<dbReference type="EMBL" id="CP002865">
    <property type="protein sequence ID" value="AEI38085.1"/>
    <property type="molecule type" value="Genomic_DNA"/>
</dbReference>
<dbReference type="Proteomes" id="UP000000491">
    <property type="component" value="Chromosome"/>
</dbReference>
<feature type="domain" description="RecF/RecN/SMC N-terminal" evidence="10">
    <location>
        <begin position="15"/>
        <end position="507"/>
    </location>
</feature>
<dbReference type="SUPFAM" id="SSF52540">
    <property type="entry name" value="P-loop containing nucleoside triphosphate hydrolases"/>
    <property type="match status" value="1"/>
</dbReference>
<evidence type="ECO:0000256" key="7">
    <source>
        <dbReference type="ARBA" id="ARBA00023204"/>
    </source>
</evidence>
<dbReference type="GO" id="GO:0006310">
    <property type="term" value="P:DNA recombination"/>
    <property type="evidence" value="ECO:0007669"/>
    <property type="project" value="InterPro"/>
</dbReference>
<dbReference type="PATRIC" id="fig|579138.3.peg.1262"/>
<evidence type="ECO:0000256" key="2">
    <source>
        <dbReference type="ARBA" id="ARBA00009441"/>
    </source>
</evidence>
<dbReference type="InterPro" id="IPR003395">
    <property type="entry name" value="RecF/RecN/SMC_N"/>
</dbReference>
<dbReference type="InterPro" id="IPR004604">
    <property type="entry name" value="DNA_recomb/repair_RecN"/>
</dbReference>
<protein>
    <recommendedName>
        <fullName evidence="3 9">DNA repair protein RecN</fullName>
    </recommendedName>
    <alternativeName>
        <fullName evidence="8 9">Recombination protein N</fullName>
    </alternativeName>
</protein>
<dbReference type="PIRSF" id="PIRSF003128">
    <property type="entry name" value="RecN"/>
    <property type="match status" value="1"/>
</dbReference>
<accession>F8ETY8</accession>
<evidence type="ECO:0000256" key="8">
    <source>
        <dbReference type="ARBA" id="ARBA00033408"/>
    </source>
</evidence>
<comment type="function">
    <text evidence="1 9">May be involved in recombinational repair of damaged DNA.</text>
</comment>
<evidence type="ECO:0000256" key="5">
    <source>
        <dbReference type="ARBA" id="ARBA00022763"/>
    </source>
</evidence>
<dbReference type="Pfam" id="PF02463">
    <property type="entry name" value="SMC_N"/>
    <property type="match status" value="1"/>
</dbReference>
<gene>
    <name evidence="11" type="ordered locus">Zymop_1190</name>
</gene>